<evidence type="ECO:0000256" key="1">
    <source>
        <dbReference type="ARBA" id="ARBA00004370"/>
    </source>
</evidence>
<gene>
    <name evidence="7" type="ORF">SCODWIG_03206</name>
</gene>
<dbReference type="Proteomes" id="UP000262825">
    <property type="component" value="Unassembled WGS sequence"/>
</dbReference>
<keyword evidence="2 5" id="KW-0812">Transmembrane</keyword>
<evidence type="ECO:0000256" key="3">
    <source>
        <dbReference type="ARBA" id="ARBA00022989"/>
    </source>
</evidence>
<evidence type="ECO:0000313" key="8">
    <source>
        <dbReference type="Proteomes" id="UP000262825"/>
    </source>
</evidence>
<keyword evidence="3 5" id="KW-1133">Transmembrane helix</keyword>
<feature type="transmembrane region" description="Helical" evidence="5">
    <location>
        <begin position="47"/>
        <end position="66"/>
    </location>
</feature>
<reference evidence="8" key="1">
    <citation type="submission" date="2018-06" db="EMBL/GenBank/DDBJ databases">
        <authorList>
            <person name="Guldener U."/>
        </authorList>
    </citation>
    <scope>NUCLEOTIDE SEQUENCE [LARGE SCALE GENOMIC DNA]</scope>
    <source>
        <strain evidence="8">UTAD17</strain>
    </source>
</reference>
<name>A0A376B9T3_9ASCO</name>
<keyword evidence="4 5" id="KW-0472">Membrane</keyword>
<dbReference type="OrthoDB" id="1641132at2759"/>
<feature type="domain" description="TMEM205-like" evidence="6">
    <location>
        <begin position="11"/>
        <end position="107"/>
    </location>
</feature>
<protein>
    <recommendedName>
        <fullName evidence="6">TMEM205-like domain-containing protein</fullName>
    </recommendedName>
</protein>
<evidence type="ECO:0000256" key="5">
    <source>
        <dbReference type="SAM" id="Phobius"/>
    </source>
</evidence>
<organism evidence="7 8">
    <name type="scientific">Saccharomycodes ludwigii</name>
    <dbReference type="NCBI Taxonomy" id="36035"/>
    <lineage>
        <taxon>Eukaryota</taxon>
        <taxon>Fungi</taxon>
        <taxon>Dikarya</taxon>
        <taxon>Ascomycota</taxon>
        <taxon>Saccharomycotina</taxon>
        <taxon>Saccharomycetes</taxon>
        <taxon>Saccharomycodales</taxon>
        <taxon>Saccharomycodaceae</taxon>
        <taxon>Saccharomycodes</taxon>
    </lineage>
</organism>
<dbReference type="AlphaFoldDB" id="A0A376B9T3"/>
<proteinExistence type="predicted"/>
<dbReference type="InterPro" id="IPR025423">
    <property type="entry name" value="TMEM205-like"/>
</dbReference>
<dbReference type="EMBL" id="UFAJ01000706">
    <property type="protein sequence ID" value="SSD61445.1"/>
    <property type="molecule type" value="Genomic_DNA"/>
</dbReference>
<feature type="transmembrane region" description="Helical" evidence="5">
    <location>
        <begin position="12"/>
        <end position="35"/>
    </location>
</feature>
<dbReference type="PANTHER" id="PTHR23241">
    <property type="entry name" value="LATE EMBRYOGENESIS ABUNDANT PLANTS LEA-RELATED"/>
    <property type="match status" value="1"/>
</dbReference>
<sequence>MSFVKPTTHILLYSFLFGGVTFYSYFASPIAFKTLERKQFSILQHKVFPGFFTFQTLIPIALYLTYPLPISTAGNTIKALLSIASITGLANLAWISPWCQEIKEKRSKVEEASAEDLALRKEFGKAHGLSLLFNLSHAVSLLAYGVLFTRKVFKYIPK</sequence>
<accession>A0A376B9T3</accession>
<comment type="subcellular location">
    <subcellularLocation>
        <location evidence="1">Membrane</location>
    </subcellularLocation>
</comment>
<evidence type="ECO:0000256" key="4">
    <source>
        <dbReference type="ARBA" id="ARBA00023136"/>
    </source>
</evidence>
<evidence type="ECO:0000259" key="6">
    <source>
        <dbReference type="Pfam" id="PF13664"/>
    </source>
</evidence>
<dbReference type="VEuPathDB" id="FungiDB:SCODWIG_03206"/>
<dbReference type="GO" id="GO:0016020">
    <property type="term" value="C:membrane"/>
    <property type="evidence" value="ECO:0007669"/>
    <property type="project" value="UniProtKB-SubCell"/>
</dbReference>
<dbReference type="Pfam" id="PF13664">
    <property type="entry name" value="DUF4149"/>
    <property type="match status" value="1"/>
</dbReference>
<keyword evidence="8" id="KW-1185">Reference proteome</keyword>
<feature type="transmembrane region" description="Helical" evidence="5">
    <location>
        <begin position="129"/>
        <end position="148"/>
    </location>
</feature>
<dbReference type="InterPro" id="IPR053009">
    <property type="entry name" value="Xanthocillin_Biosynth-Assoc"/>
</dbReference>
<dbReference type="PANTHER" id="PTHR23241:SF102">
    <property type="entry name" value="LD23009P"/>
    <property type="match status" value="1"/>
</dbReference>
<evidence type="ECO:0000313" key="7">
    <source>
        <dbReference type="EMBL" id="SSD61445.1"/>
    </source>
</evidence>
<evidence type="ECO:0000256" key="2">
    <source>
        <dbReference type="ARBA" id="ARBA00022692"/>
    </source>
</evidence>